<feature type="transmembrane region" description="Helical" evidence="1">
    <location>
        <begin position="37"/>
        <end position="58"/>
    </location>
</feature>
<protein>
    <submittedName>
        <fullName evidence="2">Uncharacterized protein</fullName>
    </submittedName>
</protein>
<name>A0A7J5PMR9_9BACE</name>
<accession>A0A7J5PMR9</accession>
<comment type="caution">
    <text evidence="2">The sequence shown here is derived from an EMBL/GenBank/DDBJ whole genome shotgun (WGS) entry which is preliminary data.</text>
</comment>
<feature type="transmembrane region" description="Helical" evidence="1">
    <location>
        <begin position="6"/>
        <end position="25"/>
    </location>
</feature>
<dbReference type="Proteomes" id="UP000434604">
    <property type="component" value="Unassembled WGS sequence"/>
</dbReference>
<organism evidence="2 3">
    <name type="scientific">Bacteroides xylanisolvens</name>
    <dbReference type="NCBI Taxonomy" id="371601"/>
    <lineage>
        <taxon>Bacteria</taxon>
        <taxon>Pseudomonadati</taxon>
        <taxon>Bacteroidota</taxon>
        <taxon>Bacteroidia</taxon>
        <taxon>Bacteroidales</taxon>
        <taxon>Bacteroidaceae</taxon>
        <taxon>Bacteroides</taxon>
    </lineage>
</organism>
<evidence type="ECO:0000313" key="2">
    <source>
        <dbReference type="EMBL" id="KAB6141434.1"/>
    </source>
</evidence>
<keyword evidence="1" id="KW-0472">Membrane</keyword>
<dbReference type="EMBL" id="WDED01000049">
    <property type="protein sequence ID" value="KAB6141434.1"/>
    <property type="molecule type" value="Genomic_DNA"/>
</dbReference>
<reference evidence="2 3" key="1">
    <citation type="journal article" date="2019" name="Nat. Med.">
        <title>A library of human gut bacterial isolates paired with longitudinal multiomics data enables mechanistic microbiome research.</title>
        <authorList>
            <person name="Poyet M."/>
            <person name="Groussin M."/>
            <person name="Gibbons S.M."/>
            <person name="Avila-Pacheco J."/>
            <person name="Jiang X."/>
            <person name="Kearney S.M."/>
            <person name="Perrotta A.R."/>
            <person name="Berdy B."/>
            <person name="Zhao S."/>
            <person name="Lieberman T.D."/>
            <person name="Swanson P.K."/>
            <person name="Smith M."/>
            <person name="Roesemann S."/>
            <person name="Alexander J.E."/>
            <person name="Rich S.A."/>
            <person name="Livny J."/>
            <person name="Vlamakis H."/>
            <person name="Clish C."/>
            <person name="Bullock K."/>
            <person name="Deik A."/>
            <person name="Scott J."/>
            <person name="Pierce K.A."/>
            <person name="Xavier R.J."/>
            <person name="Alm E.J."/>
        </authorList>
    </citation>
    <scope>NUCLEOTIDE SEQUENCE [LARGE SCALE GENOMIC DNA]</scope>
    <source>
        <strain evidence="2 3">BIOML-A58</strain>
    </source>
</reference>
<dbReference type="AlphaFoldDB" id="A0A7J5PMR9"/>
<evidence type="ECO:0000313" key="3">
    <source>
        <dbReference type="Proteomes" id="UP000434604"/>
    </source>
</evidence>
<gene>
    <name evidence="2" type="ORF">GA398_22830</name>
</gene>
<keyword evidence="1" id="KW-0812">Transmembrane</keyword>
<evidence type="ECO:0000256" key="1">
    <source>
        <dbReference type="SAM" id="Phobius"/>
    </source>
</evidence>
<dbReference type="RefSeq" id="WP_151935527.1">
    <property type="nucleotide sequence ID" value="NZ_AP031409.1"/>
</dbReference>
<feature type="transmembrane region" description="Helical" evidence="1">
    <location>
        <begin position="119"/>
        <end position="143"/>
    </location>
</feature>
<proteinExistence type="predicted"/>
<feature type="transmembrane region" description="Helical" evidence="1">
    <location>
        <begin position="70"/>
        <end position="90"/>
    </location>
</feature>
<sequence>MGQFFGSIYCWFEDFFGLVLADYMWGLASPAQTANLFIGIGLWMFGITFAMSVFFYYVVNHPQLNHWWGWSIFLIFNALINGILGWQWVLTDYYAGKMHTTCPLTNQEIPLDIDSSNCVCFGISNMILSVLVFFIISCIIKWWSTNVSAAPFVK</sequence>
<keyword evidence="1" id="KW-1133">Transmembrane helix</keyword>